<evidence type="ECO:0000256" key="4">
    <source>
        <dbReference type="ARBA" id="ARBA00047685"/>
    </source>
</evidence>
<dbReference type="eggNOG" id="COG0493">
    <property type="taxonomic scope" value="Bacteria"/>
</dbReference>
<dbReference type="InterPro" id="IPR036188">
    <property type="entry name" value="FAD/NAD-bd_sf"/>
</dbReference>
<sequence length="449" mass="46750">MAIKQTGDIAAQRLSPEQLACEFSDIAPLLDASGAAAAANRCHYCYDAPCVNACPTQIDIPGFIRKIGNGNLKGAALDILSANPLGGMCARVCPTEILCEGACVRNHQDAKPVAIGALQRHATDWAMARGEALFTRAPATGRRVAVLGAGPAGLSCAHRLALFGHDVTIYDPHEKAGGLNEYGIAAYKTVDDFAQREVQWLCSVGGIEIRHGTALGRDVELDALRKQYDAVFLAIGLAGVRELGAAGEDLVGVMNAVEFIEAIRSARDLGSVPVGRRVVVIGGGNTAVDAAVQSRKLGATAVTMVYRRGVESMSATWAEREFAQTNGVTLVTHATPVRLLGEGGVVTGVEFERTLSTGDTERLVIEADMVLKAIGQTLVTVGLDRELLTLDGSRIAVDANGQTSLAGVWAGGDCAASGGVDLTVQAVQDGKLAADAIHAQFARTGIKAA</sequence>
<protein>
    <recommendedName>
        <fullName evidence="8">dihydrouracil dehydrogenase (NAD(+))</fullName>
        <ecNumber evidence="8">1.3.1.1</ecNumber>
    </recommendedName>
    <alternativeName>
        <fullName evidence="3">Dihydrothymine dehydrogenase</fullName>
    </alternativeName>
    <alternativeName>
        <fullName evidence="2">Dihydrouracil dehydrogenase</fullName>
    </alternativeName>
</protein>
<dbReference type="OrthoDB" id="9803192at2"/>
<dbReference type="Pfam" id="PF14691">
    <property type="entry name" value="Fer4_20"/>
    <property type="match status" value="1"/>
</dbReference>
<proteinExistence type="predicted"/>
<evidence type="ECO:0000256" key="2">
    <source>
        <dbReference type="ARBA" id="ARBA00030119"/>
    </source>
</evidence>
<dbReference type="AlphaFoldDB" id="E1TCT0"/>
<dbReference type="InterPro" id="IPR028261">
    <property type="entry name" value="DPD_II"/>
</dbReference>
<evidence type="ECO:0000256" key="1">
    <source>
        <dbReference type="ARBA" id="ARBA00023002"/>
    </source>
</evidence>
<dbReference type="KEGG" id="bgf:BC1003_1072"/>
<feature type="domain" description="Dihydroprymidine dehydrogenase" evidence="10">
    <location>
        <begin position="22"/>
        <end position="129"/>
    </location>
</feature>
<feature type="domain" description="FAD/NAD(P)-binding" evidence="9">
    <location>
        <begin position="143"/>
        <end position="430"/>
    </location>
</feature>
<evidence type="ECO:0000256" key="7">
    <source>
        <dbReference type="ARBA" id="ARBA00049714"/>
    </source>
</evidence>
<comment type="catalytic activity">
    <reaction evidence="4">
        <text>5,6-dihydrothymine + NAD(+) = thymine + NADH + H(+)</text>
        <dbReference type="Rhea" id="RHEA:28791"/>
        <dbReference type="ChEBI" id="CHEBI:15378"/>
        <dbReference type="ChEBI" id="CHEBI:17821"/>
        <dbReference type="ChEBI" id="CHEBI:27468"/>
        <dbReference type="ChEBI" id="CHEBI:57540"/>
        <dbReference type="ChEBI" id="CHEBI:57945"/>
        <dbReference type="EC" id="1.3.1.1"/>
    </reaction>
</comment>
<dbReference type="EMBL" id="CP002217">
    <property type="protein sequence ID" value="ADN57052.1"/>
    <property type="molecule type" value="Genomic_DNA"/>
</dbReference>
<evidence type="ECO:0000313" key="11">
    <source>
        <dbReference type="EMBL" id="ADN57052.1"/>
    </source>
</evidence>
<gene>
    <name evidence="11" type="ordered locus">BC1003_1072</name>
</gene>
<dbReference type="GO" id="GO:0004159">
    <property type="term" value="F:dihydropyrimidine dehydrogenase (NAD+) activity"/>
    <property type="evidence" value="ECO:0007669"/>
    <property type="project" value="UniProtKB-EC"/>
</dbReference>
<dbReference type="PANTHER" id="PTHR43073">
    <property type="entry name" value="DIHYDROPYRIMIDINE DEHYDROGENASE [NADP(+)]"/>
    <property type="match status" value="1"/>
</dbReference>
<dbReference type="InterPro" id="IPR009051">
    <property type="entry name" value="Helical_ferredxn"/>
</dbReference>
<dbReference type="SUPFAM" id="SSF46548">
    <property type="entry name" value="alpha-helical ferredoxin"/>
    <property type="match status" value="1"/>
</dbReference>
<comment type="subunit">
    <text evidence="7">Heterotetramer of 2 PreA and 2 PreT subunits.</text>
</comment>
<accession>E1TCT0</accession>
<dbReference type="Pfam" id="PF07992">
    <property type="entry name" value="Pyr_redox_2"/>
    <property type="match status" value="1"/>
</dbReference>
<dbReference type="EC" id="1.3.1.1" evidence="8"/>
<dbReference type="InterPro" id="IPR023753">
    <property type="entry name" value="FAD/NAD-binding_dom"/>
</dbReference>
<name>E1TCT0_BURSG</name>
<dbReference type="PANTHER" id="PTHR43073:SF2">
    <property type="entry name" value="DIHYDROPYRIMIDINE DEHYDROGENASE [NADP(+)]"/>
    <property type="match status" value="1"/>
</dbReference>
<evidence type="ECO:0000256" key="3">
    <source>
        <dbReference type="ARBA" id="ARBA00032722"/>
    </source>
</evidence>
<evidence type="ECO:0000256" key="5">
    <source>
        <dbReference type="ARBA" id="ARBA00048792"/>
    </source>
</evidence>
<evidence type="ECO:0000256" key="6">
    <source>
        <dbReference type="ARBA" id="ARBA00049578"/>
    </source>
</evidence>
<dbReference type="Gene3D" id="1.10.1060.10">
    <property type="entry name" value="Alpha-helical ferredoxin"/>
    <property type="match status" value="1"/>
</dbReference>
<evidence type="ECO:0000259" key="10">
    <source>
        <dbReference type="Pfam" id="PF14691"/>
    </source>
</evidence>
<dbReference type="SUPFAM" id="SSF51971">
    <property type="entry name" value="Nucleotide-binding domain"/>
    <property type="match status" value="1"/>
</dbReference>
<reference evidence="11" key="1">
    <citation type="submission" date="2010-09" db="EMBL/GenBank/DDBJ databases">
        <title>Complete sequence of chromosome1 of Burkholderia sp. CCGE1003.</title>
        <authorList>
            <consortium name="US DOE Joint Genome Institute"/>
            <person name="Lucas S."/>
            <person name="Copeland A."/>
            <person name="Lapidus A."/>
            <person name="Cheng J.-F."/>
            <person name="Bruce D."/>
            <person name="Goodwin L."/>
            <person name="Pitluck S."/>
            <person name="Daligault H."/>
            <person name="Davenport K."/>
            <person name="Detter J.C."/>
            <person name="Han C."/>
            <person name="Tapia R."/>
            <person name="Land M."/>
            <person name="Hauser L."/>
            <person name="Jeffries C."/>
            <person name="Kyrpides N."/>
            <person name="Ivanova N."/>
            <person name="Ovchinnikova G."/>
            <person name="Martinez-Romero E."/>
            <person name="Rogel M.A."/>
            <person name="Auchtung J."/>
            <person name="Tiedje J.M."/>
            <person name="Woyke T."/>
        </authorList>
    </citation>
    <scope>NUCLEOTIDE SEQUENCE</scope>
    <source>
        <strain evidence="11">CCGE1003</strain>
    </source>
</reference>
<dbReference type="Gene3D" id="3.50.50.60">
    <property type="entry name" value="FAD/NAD(P)-binding domain"/>
    <property type="match status" value="2"/>
</dbReference>
<evidence type="ECO:0000256" key="8">
    <source>
        <dbReference type="ARBA" id="ARBA00049728"/>
    </source>
</evidence>
<comment type="catalytic activity">
    <reaction evidence="5">
        <text>5,6-dihydrouracil + NAD(+) = uracil + NADH + H(+)</text>
        <dbReference type="Rhea" id="RHEA:20189"/>
        <dbReference type="ChEBI" id="CHEBI:15378"/>
        <dbReference type="ChEBI" id="CHEBI:15901"/>
        <dbReference type="ChEBI" id="CHEBI:17568"/>
        <dbReference type="ChEBI" id="CHEBI:57540"/>
        <dbReference type="ChEBI" id="CHEBI:57945"/>
        <dbReference type="EC" id="1.3.1.1"/>
    </reaction>
</comment>
<evidence type="ECO:0000259" key="9">
    <source>
        <dbReference type="Pfam" id="PF07992"/>
    </source>
</evidence>
<dbReference type="STRING" id="640512.BC1003_1072"/>
<dbReference type="GO" id="GO:0051536">
    <property type="term" value="F:iron-sulfur cluster binding"/>
    <property type="evidence" value="ECO:0007669"/>
    <property type="project" value="InterPro"/>
</dbReference>
<organism evidence="11">
    <name type="scientific">Burkholderia sp. (strain CCGE1003)</name>
    <dbReference type="NCBI Taxonomy" id="640512"/>
    <lineage>
        <taxon>Bacteria</taxon>
        <taxon>Pseudomonadati</taxon>
        <taxon>Pseudomonadota</taxon>
        <taxon>Betaproteobacteria</taxon>
        <taxon>Burkholderiales</taxon>
        <taxon>Burkholderiaceae</taxon>
        <taxon>Burkholderia</taxon>
    </lineage>
</organism>
<keyword evidence="1" id="KW-0560">Oxidoreductase</keyword>
<dbReference type="PRINTS" id="PR00419">
    <property type="entry name" value="ADXRDTASE"/>
</dbReference>
<comment type="function">
    <text evidence="6">Involved in pyrimidine base degradation. Catalyzes physiologically the reduction of uracil to 5,6-dihydrouracil (DHU) by using NADH as a specific cosubstrate. It also catalyzes the reverse reaction and the reduction of thymine to 5,6-dihydrothymine (DHT).</text>
</comment>
<dbReference type="HOGENOM" id="CLU_000422_3_3_4"/>